<proteinExistence type="predicted"/>
<evidence type="ECO:0000313" key="1">
    <source>
        <dbReference type="EMBL" id="TWT58725.1"/>
    </source>
</evidence>
<accession>A0A5C5X994</accession>
<organism evidence="1 2">
    <name type="scientific">Thalassoglobus neptunius</name>
    <dbReference type="NCBI Taxonomy" id="1938619"/>
    <lineage>
        <taxon>Bacteria</taxon>
        <taxon>Pseudomonadati</taxon>
        <taxon>Planctomycetota</taxon>
        <taxon>Planctomycetia</taxon>
        <taxon>Planctomycetales</taxon>
        <taxon>Planctomycetaceae</taxon>
        <taxon>Thalassoglobus</taxon>
    </lineage>
</organism>
<dbReference type="Proteomes" id="UP000317243">
    <property type="component" value="Unassembled WGS sequence"/>
</dbReference>
<gene>
    <name evidence="1" type="ORF">KOR42_21110</name>
</gene>
<sequence>MTRLSQSTKLSGVFALAMGLQIFVAQSDLLAGRPLTKTKFDPSAPQVEMFEGMESGDLHVKPVAKDAMGGKLFFTNMTDEPITVKVPSSFVLVPVSAQFSGGGGGGYGGGAGGGAGGAGGGAQAAGGGLGGGGGGGGGYGGGGGGGGGFFSIPPQKTLSVEYVSVCLEHGKAEPRAKAPYAVIPVEKYTQDPVLVNLIDLVGTGKIHSAPAQAAAWNVANQMSWRELQNQKYDRIGVPDTPYFSLAQLQAAQQIVSIAQHMAEEDGEVAQEPTVRVRTRE</sequence>
<protein>
    <submittedName>
        <fullName evidence="1">Uncharacterized protein</fullName>
    </submittedName>
</protein>
<keyword evidence="2" id="KW-1185">Reference proteome</keyword>
<name>A0A5C5X994_9PLAN</name>
<comment type="caution">
    <text evidence="1">The sequence shown here is derived from an EMBL/GenBank/DDBJ whole genome shotgun (WGS) entry which is preliminary data.</text>
</comment>
<dbReference type="AlphaFoldDB" id="A0A5C5X994"/>
<evidence type="ECO:0000313" key="2">
    <source>
        <dbReference type="Proteomes" id="UP000317243"/>
    </source>
</evidence>
<reference evidence="1 2" key="1">
    <citation type="submission" date="2019-02" db="EMBL/GenBank/DDBJ databases">
        <title>Deep-cultivation of Planctomycetes and their phenomic and genomic characterization uncovers novel biology.</title>
        <authorList>
            <person name="Wiegand S."/>
            <person name="Jogler M."/>
            <person name="Boedeker C."/>
            <person name="Pinto D."/>
            <person name="Vollmers J."/>
            <person name="Rivas-Marin E."/>
            <person name="Kohn T."/>
            <person name="Peeters S.H."/>
            <person name="Heuer A."/>
            <person name="Rast P."/>
            <person name="Oberbeckmann S."/>
            <person name="Bunk B."/>
            <person name="Jeske O."/>
            <person name="Meyerdierks A."/>
            <person name="Storesund J.E."/>
            <person name="Kallscheuer N."/>
            <person name="Luecker S."/>
            <person name="Lage O.M."/>
            <person name="Pohl T."/>
            <person name="Merkel B.J."/>
            <person name="Hornburger P."/>
            <person name="Mueller R.-W."/>
            <person name="Bruemmer F."/>
            <person name="Labrenz M."/>
            <person name="Spormann A.M."/>
            <person name="Op Den Camp H."/>
            <person name="Overmann J."/>
            <person name="Amann R."/>
            <person name="Jetten M.S.M."/>
            <person name="Mascher T."/>
            <person name="Medema M.H."/>
            <person name="Devos D.P."/>
            <person name="Kaster A.-K."/>
            <person name="Ovreas L."/>
            <person name="Rohde M."/>
            <person name="Galperin M.Y."/>
            <person name="Jogler C."/>
        </authorList>
    </citation>
    <scope>NUCLEOTIDE SEQUENCE [LARGE SCALE GENOMIC DNA]</scope>
    <source>
        <strain evidence="1 2">KOR42</strain>
    </source>
</reference>
<dbReference type="EMBL" id="SIHI01000001">
    <property type="protein sequence ID" value="TWT58725.1"/>
    <property type="molecule type" value="Genomic_DNA"/>
</dbReference>
<dbReference type="RefSeq" id="WP_197441027.1">
    <property type="nucleotide sequence ID" value="NZ_SIHI01000001.1"/>
</dbReference>